<organism evidence="3 4">
    <name type="scientific">Vreelandella andesensis</name>
    <dbReference type="NCBI Taxonomy" id="447567"/>
    <lineage>
        <taxon>Bacteria</taxon>
        <taxon>Pseudomonadati</taxon>
        <taxon>Pseudomonadota</taxon>
        <taxon>Gammaproteobacteria</taxon>
        <taxon>Oceanospirillales</taxon>
        <taxon>Halomonadaceae</taxon>
        <taxon>Vreelandella</taxon>
    </lineage>
</organism>
<accession>A0A3S0Y1N5</accession>
<dbReference type="Gene3D" id="1.10.3500.10">
    <property type="entry name" value="Tex N-terminal region-like"/>
    <property type="match status" value="1"/>
</dbReference>
<dbReference type="InterPro" id="IPR018974">
    <property type="entry name" value="Tex-like_N"/>
</dbReference>
<dbReference type="CDD" id="cd05685">
    <property type="entry name" value="S1_Tex"/>
    <property type="match status" value="1"/>
</dbReference>
<dbReference type="InterPro" id="IPR044146">
    <property type="entry name" value="S1_Tex"/>
</dbReference>
<dbReference type="Proteomes" id="UP000287336">
    <property type="component" value="Unassembled WGS sequence"/>
</dbReference>
<dbReference type="SUPFAM" id="SSF53098">
    <property type="entry name" value="Ribonuclease H-like"/>
    <property type="match status" value="1"/>
</dbReference>
<dbReference type="Pfam" id="PF17674">
    <property type="entry name" value="HHH_9"/>
    <property type="match status" value="1"/>
</dbReference>
<name>A0A3S0Y1N5_9GAMM</name>
<dbReference type="Pfam" id="PF12836">
    <property type="entry name" value="HHH_3"/>
    <property type="match status" value="1"/>
</dbReference>
<dbReference type="GO" id="GO:0003735">
    <property type="term" value="F:structural constituent of ribosome"/>
    <property type="evidence" value="ECO:0007669"/>
    <property type="project" value="TreeGrafter"/>
</dbReference>
<sequence length="799" mass="87006">MDVKQRIILRLATELNVRPEQVSATVELLDGGATVPFIARYRKEVTGALDDIQLRQLDERLRYLRELEERREAVLAAIDEQGKLDAALKTSIDAAETKQRLEDLYLPFKKKRRTKAQIAREAGLEPLADALLANPTLTPESEAAQYLRPAEGDIPAIEDAKAALDGAKQILMERFAEDPELIGRLRERLWQEGELSARLLDGKQQEGAKFSDYFEHDEKLANVPSHRALAMFRGRNEGILSLAIRLPGEEDAPIHPAQVAIAKQVGISDQGRAADKWLGEVVRWTWRVKLYTALETELLGRLREQAELTAIEVFAANLKDLLLAAPAGQKVTLAIDPGLRTGSKVAVVDATGQFIDQATIYPHAPQNRWDESLNVLAKLVKQHGVQLIAVGNGTASRETDKLAGELLKALAPEHHLSKVMVSEAGASVYSASEYASRELPDLDVTVRGAVSIARRLQDPLAELVKIEPKSIGVGQYQHDVSQLQLSRSLEVVIEDCVNAVGVDLNTASSALLSRVAGLSAAIAENIVAQRNVQGAFKSRKELLEVSRLGPKTFEQCAGFLRISNAENPLDASAVHPEAYTLVERIAKQNSRDIKGLIGDSATLKALKPADFADERFGVPTVSDILKELDKPGRDPRPEFKAAEFREGVETLKDLKLGMVLEGTVTNVTHFGAFVDVGVHQDGLVHISALSDRFIDDPRTVVKAGDIVTVKVMSVDIPRKRVGLSMRLDDEPEQAQAASSATNDQPRKPARSQRSSSAGQNSRGEGGRGESGQRQGRKSNEAAAPMGALGAALLKAKQGK</sequence>
<feature type="domain" description="S1 motif" evidence="2">
    <location>
        <begin position="657"/>
        <end position="726"/>
    </location>
</feature>
<protein>
    <submittedName>
        <fullName evidence="3">RNA-binding transcriptional accessory protein</fullName>
    </submittedName>
</protein>
<dbReference type="InterPro" id="IPR055179">
    <property type="entry name" value="Tex-like_central_region"/>
</dbReference>
<dbReference type="FunFam" id="3.30.420.140:FF:000001">
    <property type="entry name" value="RNA-binding transcriptional accessory protein"/>
    <property type="match status" value="1"/>
</dbReference>
<gene>
    <name evidence="3" type="ORF">ELY33_14450</name>
</gene>
<dbReference type="SUPFAM" id="SSF158832">
    <property type="entry name" value="Tex N-terminal region-like"/>
    <property type="match status" value="1"/>
</dbReference>
<dbReference type="InterPro" id="IPR003029">
    <property type="entry name" value="S1_domain"/>
</dbReference>
<dbReference type="PANTHER" id="PTHR10724:SF10">
    <property type="entry name" value="S1 RNA-BINDING DOMAIN-CONTAINING PROTEIN 1"/>
    <property type="match status" value="1"/>
</dbReference>
<keyword evidence="4" id="KW-1185">Reference proteome</keyword>
<feature type="compositionally biased region" description="Polar residues" evidence="1">
    <location>
        <begin position="751"/>
        <end position="760"/>
    </location>
</feature>
<dbReference type="InterPro" id="IPR006641">
    <property type="entry name" value="YqgF/RNaseH-like_dom"/>
</dbReference>
<dbReference type="InterPro" id="IPR023323">
    <property type="entry name" value="Tex-like_dom_sf"/>
</dbReference>
<dbReference type="SUPFAM" id="SSF50249">
    <property type="entry name" value="Nucleic acid-binding proteins"/>
    <property type="match status" value="1"/>
</dbReference>
<dbReference type="InterPro" id="IPR041692">
    <property type="entry name" value="HHH_9"/>
</dbReference>
<dbReference type="Pfam" id="PF16921">
    <property type="entry name" value="Tex_YqgF"/>
    <property type="match status" value="1"/>
</dbReference>
<proteinExistence type="predicted"/>
<dbReference type="PROSITE" id="PS50126">
    <property type="entry name" value="S1"/>
    <property type="match status" value="1"/>
</dbReference>
<reference evidence="3 4" key="1">
    <citation type="submission" date="2018-12" db="EMBL/GenBank/DDBJ databases">
        <title>three novel Halomonas strain isolated from plants.</title>
        <authorList>
            <person name="Sun C."/>
        </authorList>
    </citation>
    <scope>NUCLEOTIDE SEQUENCE [LARGE SCALE GENOMIC DNA]</scope>
    <source>
        <strain evidence="3 4">DSM 19434</strain>
    </source>
</reference>
<dbReference type="InterPro" id="IPR050437">
    <property type="entry name" value="Ribos_protein_bS1-like"/>
</dbReference>
<dbReference type="GO" id="GO:0003729">
    <property type="term" value="F:mRNA binding"/>
    <property type="evidence" value="ECO:0007669"/>
    <property type="project" value="TreeGrafter"/>
</dbReference>
<dbReference type="InterPro" id="IPR012340">
    <property type="entry name" value="NA-bd_OB-fold"/>
</dbReference>
<dbReference type="Pfam" id="PF22706">
    <property type="entry name" value="Tex_central_region"/>
    <property type="match status" value="1"/>
</dbReference>
<dbReference type="InterPro" id="IPR010994">
    <property type="entry name" value="RuvA_2-like"/>
</dbReference>
<dbReference type="InterPro" id="IPR032639">
    <property type="entry name" value="Tex_YqgF"/>
</dbReference>
<evidence type="ECO:0000313" key="4">
    <source>
        <dbReference type="Proteomes" id="UP000287336"/>
    </source>
</evidence>
<dbReference type="Gene3D" id="1.10.150.310">
    <property type="entry name" value="Tex RuvX-like domain-like"/>
    <property type="match status" value="1"/>
</dbReference>
<dbReference type="InterPro" id="IPR012337">
    <property type="entry name" value="RNaseH-like_sf"/>
</dbReference>
<evidence type="ECO:0000259" key="2">
    <source>
        <dbReference type="PROSITE" id="PS50126"/>
    </source>
</evidence>
<dbReference type="Pfam" id="PF00575">
    <property type="entry name" value="S1"/>
    <property type="match status" value="1"/>
</dbReference>
<evidence type="ECO:0000256" key="1">
    <source>
        <dbReference type="SAM" id="MobiDB-lite"/>
    </source>
</evidence>
<comment type="caution">
    <text evidence="3">The sequence shown here is derived from an EMBL/GenBank/DDBJ whole genome shotgun (WGS) entry which is preliminary data.</text>
</comment>
<dbReference type="Pfam" id="PF09371">
    <property type="entry name" value="Tex_N"/>
    <property type="match status" value="1"/>
</dbReference>
<feature type="compositionally biased region" description="Low complexity" evidence="1">
    <location>
        <begin position="781"/>
        <end position="799"/>
    </location>
</feature>
<dbReference type="InterPro" id="IPR037027">
    <property type="entry name" value="YqgF/RNaseH-like_dom_sf"/>
</dbReference>
<feature type="region of interest" description="Disordered" evidence="1">
    <location>
        <begin position="724"/>
        <end position="799"/>
    </location>
</feature>
<dbReference type="PANTHER" id="PTHR10724">
    <property type="entry name" value="30S RIBOSOMAL PROTEIN S1"/>
    <property type="match status" value="1"/>
</dbReference>
<dbReference type="SMART" id="SM00316">
    <property type="entry name" value="S1"/>
    <property type="match status" value="1"/>
</dbReference>
<dbReference type="AlphaFoldDB" id="A0A3S0Y1N5"/>
<dbReference type="EMBL" id="RZHG01000027">
    <property type="protein sequence ID" value="RUR27797.1"/>
    <property type="molecule type" value="Genomic_DNA"/>
</dbReference>
<dbReference type="Gene3D" id="2.40.50.140">
    <property type="entry name" value="Nucleic acid-binding proteins"/>
    <property type="match status" value="1"/>
</dbReference>
<dbReference type="OrthoDB" id="9804714at2"/>
<dbReference type="Gene3D" id="1.10.10.650">
    <property type="entry name" value="RuvA domain 2-like"/>
    <property type="match status" value="1"/>
</dbReference>
<dbReference type="GO" id="GO:0006412">
    <property type="term" value="P:translation"/>
    <property type="evidence" value="ECO:0007669"/>
    <property type="project" value="TreeGrafter"/>
</dbReference>
<dbReference type="GO" id="GO:0006139">
    <property type="term" value="P:nucleobase-containing compound metabolic process"/>
    <property type="evidence" value="ECO:0007669"/>
    <property type="project" value="InterPro"/>
</dbReference>
<dbReference type="InterPro" id="IPR023319">
    <property type="entry name" value="Tex-like_HTH_dom_sf"/>
</dbReference>
<evidence type="ECO:0000313" key="3">
    <source>
        <dbReference type="EMBL" id="RUR27797.1"/>
    </source>
</evidence>
<dbReference type="SUPFAM" id="SSF47781">
    <property type="entry name" value="RuvA domain 2-like"/>
    <property type="match status" value="2"/>
</dbReference>
<dbReference type="RefSeq" id="WP_126948614.1">
    <property type="nucleotide sequence ID" value="NZ_RZHG01000027.1"/>
</dbReference>
<dbReference type="FunFam" id="2.40.50.140:FF:000051">
    <property type="entry name" value="RNA-binding transcriptional accessory protein"/>
    <property type="match status" value="1"/>
</dbReference>
<dbReference type="SMART" id="SM00732">
    <property type="entry name" value="YqgFc"/>
    <property type="match status" value="1"/>
</dbReference>
<dbReference type="GO" id="GO:0005829">
    <property type="term" value="C:cytosol"/>
    <property type="evidence" value="ECO:0007669"/>
    <property type="project" value="TreeGrafter"/>
</dbReference>
<dbReference type="Gene3D" id="3.30.420.140">
    <property type="entry name" value="YqgF/RNase H-like domain"/>
    <property type="match status" value="1"/>
</dbReference>
<dbReference type="FunFam" id="1.10.10.650:FF:000001">
    <property type="entry name" value="S1 RNA-binding domain 1"/>
    <property type="match status" value="1"/>
</dbReference>
<dbReference type="FunFam" id="1.10.150.310:FF:000001">
    <property type="entry name" value="RNA-binding transcriptional accessory protein"/>
    <property type="match status" value="1"/>
</dbReference>